<accession>A0A9J5WGZ8</accession>
<organism evidence="1 2">
    <name type="scientific">Solanum commersonii</name>
    <name type="common">Commerson's wild potato</name>
    <name type="synonym">Commerson's nightshade</name>
    <dbReference type="NCBI Taxonomy" id="4109"/>
    <lineage>
        <taxon>Eukaryota</taxon>
        <taxon>Viridiplantae</taxon>
        <taxon>Streptophyta</taxon>
        <taxon>Embryophyta</taxon>
        <taxon>Tracheophyta</taxon>
        <taxon>Spermatophyta</taxon>
        <taxon>Magnoliopsida</taxon>
        <taxon>eudicotyledons</taxon>
        <taxon>Gunneridae</taxon>
        <taxon>Pentapetalae</taxon>
        <taxon>asterids</taxon>
        <taxon>lamiids</taxon>
        <taxon>Solanales</taxon>
        <taxon>Solanaceae</taxon>
        <taxon>Solanoideae</taxon>
        <taxon>Solaneae</taxon>
        <taxon>Solanum</taxon>
    </lineage>
</organism>
<name>A0A9J5WGZ8_SOLCO</name>
<dbReference type="Proteomes" id="UP000824120">
    <property type="component" value="Chromosome 11"/>
</dbReference>
<dbReference type="AlphaFoldDB" id="A0A9J5WGZ8"/>
<keyword evidence="2" id="KW-1185">Reference proteome</keyword>
<evidence type="ECO:0000313" key="2">
    <source>
        <dbReference type="Proteomes" id="UP000824120"/>
    </source>
</evidence>
<evidence type="ECO:0000313" key="1">
    <source>
        <dbReference type="EMBL" id="KAG5575075.1"/>
    </source>
</evidence>
<gene>
    <name evidence="1" type="ORF">H5410_055209</name>
</gene>
<dbReference type="OrthoDB" id="1578724at2759"/>
<protein>
    <submittedName>
        <fullName evidence="1">Uncharacterized protein</fullName>
    </submittedName>
</protein>
<sequence length="118" mass="13985">MSPQTETKSSVGFKAGAKEYKLTYYTHKYQTKDTDILAKIPRQCYRDRRVVGEKDQYIAYVLYGIQVERDKLNKYGRVPRWDVLLNLNRGYLAKNYFGRVKFMNVFAVNLILPKMMRT</sequence>
<comment type="caution">
    <text evidence="1">The sequence shown here is derived from an EMBL/GenBank/DDBJ whole genome shotgun (WGS) entry which is preliminary data.</text>
</comment>
<proteinExistence type="predicted"/>
<dbReference type="EMBL" id="JACXVP010000011">
    <property type="protein sequence ID" value="KAG5575075.1"/>
    <property type="molecule type" value="Genomic_DNA"/>
</dbReference>
<reference evidence="1 2" key="1">
    <citation type="submission" date="2020-09" db="EMBL/GenBank/DDBJ databases">
        <title>De no assembly of potato wild relative species, Solanum commersonii.</title>
        <authorList>
            <person name="Cho K."/>
        </authorList>
    </citation>
    <scope>NUCLEOTIDE SEQUENCE [LARGE SCALE GENOMIC DNA]</scope>
    <source>
        <strain evidence="1">LZ3.2</strain>
        <tissue evidence="1">Leaf</tissue>
    </source>
</reference>